<name>A0A7S2KWX2_9STRA</name>
<reference evidence="2" key="1">
    <citation type="submission" date="2021-01" db="EMBL/GenBank/DDBJ databases">
        <authorList>
            <person name="Corre E."/>
            <person name="Pelletier E."/>
            <person name="Niang G."/>
            <person name="Scheremetjew M."/>
            <person name="Finn R."/>
            <person name="Kale V."/>
            <person name="Holt S."/>
            <person name="Cochrane G."/>
            <person name="Meng A."/>
            <person name="Brown T."/>
            <person name="Cohen L."/>
        </authorList>
    </citation>
    <scope>NUCLEOTIDE SEQUENCE</scope>
    <source>
        <strain evidence="2">B650</strain>
    </source>
</reference>
<proteinExistence type="predicted"/>
<keyword evidence="1" id="KW-1133">Transmembrane helix</keyword>
<gene>
    <name evidence="2" type="ORF">LDAN0321_LOCUS12422</name>
</gene>
<dbReference type="AlphaFoldDB" id="A0A7S2KWX2"/>
<keyword evidence="1" id="KW-0812">Transmembrane</keyword>
<dbReference type="EMBL" id="HBGY01019612">
    <property type="protein sequence ID" value="CAD9587953.1"/>
    <property type="molecule type" value="Transcribed_RNA"/>
</dbReference>
<evidence type="ECO:0000256" key="1">
    <source>
        <dbReference type="SAM" id="Phobius"/>
    </source>
</evidence>
<keyword evidence="1" id="KW-0472">Membrane</keyword>
<evidence type="ECO:0000313" key="2">
    <source>
        <dbReference type="EMBL" id="CAD9587953.1"/>
    </source>
</evidence>
<feature type="transmembrane region" description="Helical" evidence="1">
    <location>
        <begin position="35"/>
        <end position="62"/>
    </location>
</feature>
<sequence length="101" mass="10987">MLNETGEFSFVHNANATASKPAIVVLAMILNGSAIVYYAIYFPIVTTVAHILAVLLGAAISLRMMRRRACREEQLGLLAVEERESNDSKEVEQKFSGNGAS</sequence>
<organism evidence="2">
    <name type="scientific">Leptocylindrus danicus</name>
    <dbReference type="NCBI Taxonomy" id="163516"/>
    <lineage>
        <taxon>Eukaryota</taxon>
        <taxon>Sar</taxon>
        <taxon>Stramenopiles</taxon>
        <taxon>Ochrophyta</taxon>
        <taxon>Bacillariophyta</taxon>
        <taxon>Coscinodiscophyceae</taxon>
        <taxon>Chaetocerotophycidae</taxon>
        <taxon>Leptocylindrales</taxon>
        <taxon>Leptocylindraceae</taxon>
        <taxon>Leptocylindrus</taxon>
    </lineage>
</organism>
<protein>
    <submittedName>
        <fullName evidence="2">Uncharacterized protein</fullName>
    </submittedName>
</protein>
<accession>A0A7S2KWX2</accession>